<keyword evidence="3" id="KW-0238">DNA-binding</keyword>
<feature type="domain" description="HTH gntR-type" evidence="6">
    <location>
        <begin position="15"/>
        <end position="83"/>
    </location>
</feature>
<dbReference type="SMART" id="SM00345">
    <property type="entry name" value="HTH_GNTR"/>
    <property type="match status" value="1"/>
</dbReference>
<sequence length="104" mass="10520">MDQMGGSQVDQSKDVGKTERVVGRVRAMVQDGTLRAGDALPSTRALAVELGVARGTVVAAYEQLDGEGWIRTRQGAAARVSEGVPTGGQRPDGTGAAAAATAPG</sequence>
<evidence type="ECO:0000313" key="7">
    <source>
        <dbReference type="EMBL" id="NUU12264.1"/>
    </source>
</evidence>
<feature type="compositionally biased region" description="Low complexity" evidence="5">
    <location>
        <begin position="93"/>
        <end position="104"/>
    </location>
</feature>
<evidence type="ECO:0000256" key="2">
    <source>
        <dbReference type="ARBA" id="ARBA00023015"/>
    </source>
</evidence>
<keyword evidence="8" id="KW-1185">Reference proteome</keyword>
<protein>
    <submittedName>
        <fullName evidence="7">Winged helix-turn-helix transcriptional regulator</fullName>
    </submittedName>
</protein>
<dbReference type="InterPro" id="IPR036388">
    <property type="entry name" value="WH-like_DNA-bd_sf"/>
</dbReference>
<dbReference type="Proteomes" id="UP000573001">
    <property type="component" value="Unassembled WGS sequence"/>
</dbReference>
<dbReference type="SUPFAM" id="SSF46785">
    <property type="entry name" value="Winged helix' DNA-binding domain"/>
    <property type="match status" value="1"/>
</dbReference>
<dbReference type="PRINTS" id="PR00035">
    <property type="entry name" value="HTHGNTR"/>
</dbReference>
<dbReference type="InterPro" id="IPR051446">
    <property type="entry name" value="HTH_trans_reg/aminotransferase"/>
</dbReference>
<keyword evidence="2" id="KW-0805">Transcription regulation</keyword>
<feature type="region of interest" description="Disordered" evidence="5">
    <location>
        <begin position="80"/>
        <end position="104"/>
    </location>
</feature>
<dbReference type="PROSITE" id="PS50949">
    <property type="entry name" value="HTH_GNTR"/>
    <property type="match status" value="1"/>
</dbReference>
<accession>A0ABX2M403</accession>
<gene>
    <name evidence="7" type="ORF">HP507_00135</name>
</gene>
<name>A0ABX2M403_9MICO</name>
<evidence type="ECO:0000256" key="4">
    <source>
        <dbReference type="ARBA" id="ARBA00023163"/>
    </source>
</evidence>
<dbReference type="RefSeq" id="WP_175349879.1">
    <property type="nucleotide sequence ID" value="NZ_JABMCE010000018.1"/>
</dbReference>
<evidence type="ECO:0000256" key="3">
    <source>
        <dbReference type="ARBA" id="ARBA00023125"/>
    </source>
</evidence>
<dbReference type="Gene3D" id="1.10.10.10">
    <property type="entry name" value="Winged helix-like DNA-binding domain superfamily/Winged helix DNA-binding domain"/>
    <property type="match status" value="1"/>
</dbReference>
<dbReference type="Pfam" id="PF00392">
    <property type="entry name" value="GntR"/>
    <property type="match status" value="1"/>
</dbReference>
<organism evidence="7 8">
    <name type="scientific">Curtobacterium pusillum</name>
    <dbReference type="NCBI Taxonomy" id="69373"/>
    <lineage>
        <taxon>Bacteria</taxon>
        <taxon>Bacillati</taxon>
        <taxon>Actinomycetota</taxon>
        <taxon>Actinomycetes</taxon>
        <taxon>Micrococcales</taxon>
        <taxon>Microbacteriaceae</taxon>
        <taxon>Curtobacterium</taxon>
    </lineage>
</organism>
<evidence type="ECO:0000259" key="6">
    <source>
        <dbReference type="PROSITE" id="PS50949"/>
    </source>
</evidence>
<evidence type="ECO:0000256" key="5">
    <source>
        <dbReference type="SAM" id="MobiDB-lite"/>
    </source>
</evidence>
<reference evidence="7 8" key="1">
    <citation type="submission" date="2020-05" db="EMBL/GenBank/DDBJ databases">
        <title>Genome Sequencing of Type Strains.</title>
        <authorList>
            <person name="Lemaire J.F."/>
            <person name="Inderbitzin P."/>
            <person name="Gregorio O.A."/>
            <person name="Collins S.B."/>
            <person name="Wespe N."/>
            <person name="Knight-Connoni V."/>
        </authorList>
    </citation>
    <scope>NUCLEOTIDE SEQUENCE [LARGE SCALE GENOMIC DNA]</scope>
    <source>
        <strain evidence="7 8">ATCC 19096</strain>
    </source>
</reference>
<keyword evidence="1" id="KW-0663">Pyridoxal phosphate</keyword>
<dbReference type="InterPro" id="IPR000524">
    <property type="entry name" value="Tscrpt_reg_HTH_GntR"/>
</dbReference>
<dbReference type="CDD" id="cd07377">
    <property type="entry name" value="WHTH_GntR"/>
    <property type="match status" value="1"/>
</dbReference>
<keyword evidence="4" id="KW-0804">Transcription</keyword>
<comment type="caution">
    <text evidence="7">The sequence shown here is derived from an EMBL/GenBank/DDBJ whole genome shotgun (WGS) entry which is preliminary data.</text>
</comment>
<dbReference type="InterPro" id="IPR036390">
    <property type="entry name" value="WH_DNA-bd_sf"/>
</dbReference>
<dbReference type="PANTHER" id="PTHR46577:SF2">
    <property type="entry name" value="TRANSCRIPTIONAL REGULATORY PROTEIN"/>
    <property type="match status" value="1"/>
</dbReference>
<evidence type="ECO:0000313" key="8">
    <source>
        <dbReference type="Proteomes" id="UP000573001"/>
    </source>
</evidence>
<feature type="non-terminal residue" evidence="7">
    <location>
        <position position="104"/>
    </location>
</feature>
<dbReference type="EMBL" id="JABMCE010000018">
    <property type="protein sequence ID" value="NUU12264.1"/>
    <property type="molecule type" value="Genomic_DNA"/>
</dbReference>
<dbReference type="PANTHER" id="PTHR46577">
    <property type="entry name" value="HTH-TYPE TRANSCRIPTIONAL REGULATORY PROTEIN GABR"/>
    <property type="match status" value="1"/>
</dbReference>
<evidence type="ECO:0000256" key="1">
    <source>
        <dbReference type="ARBA" id="ARBA00022898"/>
    </source>
</evidence>
<proteinExistence type="predicted"/>